<comment type="caution">
    <text evidence="3">The sequence shown here is derived from an EMBL/GenBank/DDBJ whole genome shotgun (WGS) entry which is preliminary data.</text>
</comment>
<dbReference type="GO" id="GO:0016491">
    <property type="term" value="F:oxidoreductase activity"/>
    <property type="evidence" value="ECO:0007669"/>
    <property type="project" value="InterPro"/>
</dbReference>
<reference evidence="3 4" key="1">
    <citation type="submission" date="2019-02" db="EMBL/GenBank/DDBJ databases">
        <title>Draft genome sequences of novel Actinobacteria.</title>
        <authorList>
            <person name="Sahin N."/>
            <person name="Ay H."/>
            <person name="Saygin H."/>
        </authorList>
    </citation>
    <scope>NUCLEOTIDE SEQUENCE [LARGE SCALE GENOMIC DNA]</scope>
    <source>
        <strain evidence="3 4">KC201</strain>
    </source>
</reference>
<dbReference type="EMBL" id="SMJZ01000012">
    <property type="protein sequence ID" value="TDC10069.1"/>
    <property type="molecule type" value="Genomic_DNA"/>
</dbReference>
<dbReference type="InterPro" id="IPR054488">
    <property type="entry name" value="ThcOx_dom2"/>
</dbReference>
<sequence>MAAGFGDKRRDLHALWSFREDVHLEAAPHGKTLVLHSRWDEIEVPHPGPAVFDALRRMSLGPIHLDNVISDEADLATLHRLLDRLDPLVVRSLGVDREQPMVSVVPLVQRSRLRVIPVAADVPVRLSRFAVINTNGRDYRLESPLALHRVLLHTAEAMSLVGHLRRPTRPDAVRDAPPYFSTLVAYLAAAGMVVGAERDEPFRPVEFAEDTDDALISWSPVNLLFHSRSTLGRHDLAFGATHPVGDRRGIEPVVVPPGDTGLIRLYRPTWEALVAVDPPLSAAVEAANGARPAAGPLTARELGELLYRAARVRSVSGPPGSPEETSDRPYLSVGSRYELELYVVVGDCNGISQGVYRYDPLSHGLRALPSETRAVVAALENARLVAQMPDLPPALVVITARFRRLSWKYNGLSYAMILKNVGMLTQTLCLVAAGLSLGVYPLECVDIERWADALGADWRIESSVGALVLGRKPHPGDDAAVTGWHEVNDAHWADLAHRLMPDDETT</sequence>
<evidence type="ECO:0000313" key="3">
    <source>
        <dbReference type="EMBL" id="TDC10069.1"/>
    </source>
</evidence>
<dbReference type="RefSeq" id="WP_132330404.1">
    <property type="nucleotide sequence ID" value="NZ_SMJZ01000012.1"/>
</dbReference>
<accession>A0A4R4NLL0</accession>
<feature type="domain" description="Nitroreductase" evidence="1">
    <location>
        <begin position="332"/>
        <end position="470"/>
    </location>
</feature>
<dbReference type="CDD" id="cd02142">
    <property type="entry name" value="McbC_SagB-like_oxidoreductase"/>
    <property type="match status" value="1"/>
</dbReference>
<name>A0A4R4NLL0_9ACTN</name>
<evidence type="ECO:0000259" key="2">
    <source>
        <dbReference type="Pfam" id="PF22767"/>
    </source>
</evidence>
<dbReference type="Pfam" id="PF00881">
    <property type="entry name" value="Nitroreductase"/>
    <property type="match status" value="1"/>
</dbReference>
<dbReference type="Proteomes" id="UP000295157">
    <property type="component" value="Unassembled WGS sequence"/>
</dbReference>
<dbReference type="PANTHER" id="PTHR43745:SF2">
    <property type="entry name" value="NITROREDUCTASE MJ1384-RELATED"/>
    <property type="match status" value="1"/>
</dbReference>
<feature type="domain" description="Cyanobactin oxidase ThcOx second" evidence="2">
    <location>
        <begin position="124"/>
        <end position="235"/>
    </location>
</feature>
<dbReference type="NCBIfam" id="TIGR03605">
    <property type="entry name" value="antibiot_sagB"/>
    <property type="match status" value="1"/>
</dbReference>
<dbReference type="InterPro" id="IPR020051">
    <property type="entry name" value="SagB-type_dehydrogenase"/>
</dbReference>
<dbReference type="InterPro" id="IPR000415">
    <property type="entry name" value="Nitroreductase-like"/>
</dbReference>
<dbReference type="SUPFAM" id="SSF55469">
    <property type="entry name" value="FMN-dependent nitroreductase-like"/>
    <property type="match status" value="1"/>
</dbReference>
<dbReference type="InterPro" id="IPR052544">
    <property type="entry name" value="Bacteriocin_Proc_Enz"/>
</dbReference>
<gene>
    <name evidence="3" type="ORF">E1267_05460</name>
</gene>
<dbReference type="OrthoDB" id="3723182at2"/>
<protein>
    <submittedName>
        <fullName evidence="3">SagB/ThcOx family dehydrogenase</fullName>
    </submittedName>
</protein>
<organism evidence="3 4">
    <name type="scientific">Nonomuraea longispora</name>
    <dbReference type="NCBI Taxonomy" id="1848320"/>
    <lineage>
        <taxon>Bacteria</taxon>
        <taxon>Bacillati</taxon>
        <taxon>Actinomycetota</taxon>
        <taxon>Actinomycetes</taxon>
        <taxon>Streptosporangiales</taxon>
        <taxon>Streptosporangiaceae</taxon>
        <taxon>Nonomuraea</taxon>
    </lineage>
</organism>
<dbReference type="Gene3D" id="3.40.109.10">
    <property type="entry name" value="NADH Oxidase"/>
    <property type="match status" value="1"/>
</dbReference>
<evidence type="ECO:0000259" key="1">
    <source>
        <dbReference type="Pfam" id="PF00881"/>
    </source>
</evidence>
<dbReference type="Pfam" id="PF22767">
    <property type="entry name" value="ThcOx"/>
    <property type="match status" value="1"/>
</dbReference>
<dbReference type="AlphaFoldDB" id="A0A4R4NLL0"/>
<dbReference type="PANTHER" id="PTHR43745">
    <property type="entry name" value="NITROREDUCTASE MJ1384-RELATED"/>
    <property type="match status" value="1"/>
</dbReference>
<dbReference type="InterPro" id="IPR029479">
    <property type="entry name" value="Nitroreductase"/>
</dbReference>
<proteinExistence type="predicted"/>
<evidence type="ECO:0000313" key="4">
    <source>
        <dbReference type="Proteomes" id="UP000295157"/>
    </source>
</evidence>
<keyword evidence="4" id="KW-1185">Reference proteome</keyword>